<sequence>MKYSKLSVFPTNGFRFMDGEASSMLFASCLGEVDTKVDFDYQDVNKFEDISALPDEIIDILQNWGLVLIKELEVIGTCEYQAEGQSCLHYYCGHLNHRTSLISPLSSIMEFDWN</sequence>
<accession>A0A238BRF3</accession>
<evidence type="ECO:0000313" key="1">
    <source>
        <dbReference type="EMBL" id="OZC07245.1"/>
    </source>
</evidence>
<organism evidence="1 2">
    <name type="scientific">Onchocerca flexuosa</name>
    <dbReference type="NCBI Taxonomy" id="387005"/>
    <lineage>
        <taxon>Eukaryota</taxon>
        <taxon>Metazoa</taxon>
        <taxon>Ecdysozoa</taxon>
        <taxon>Nematoda</taxon>
        <taxon>Chromadorea</taxon>
        <taxon>Rhabditida</taxon>
        <taxon>Spirurina</taxon>
        <taxon>Spiruromorpha</taxon>
        <taxon>Filarioidea</taxon>
        <taxon>Onchocercidae</taxon>
        <taxon>Onchocerca</taxon>
    </lineage>
</organism>
<dbReference type="OrthoDB" id="2389074at2759"/>
<dbReference type="AlphaFoldDB" id="A0A238BRF3"/>
<gene>
    <name evidence="1" type="ORF">X798_05770</name>
</gene>
<dbReference type="EMBL" id="KZ270038">
    <property type="protein sequence ID" value="OZC07245.1"/>
    <property type="molecule type" value="Genomic_DNA"/>
</dbReference>
<protein>
    <submittedName>
        <fullName evidence="1">Uncharacterized protein</fullName>
    </submittedName>
</protein>
<evidence type="ECO:0000313" key="2">
    <source>
        <dbReference type="Proteomes" id="UP000242913"/>
    </source>
</evidence>
<proteinExistence type="predicted"/>
<name>A0A238BRF3_9BILA</name>
<keyword evidence="2" id="KW-1185">Reference proteome</keyword>
<reference evidence="1 2" key="1">
    <citation type="submission" date="2015-12" db="EMBL/GenBank/DDBJ databases">
        <title>Draft genome of the nematode, Onchocerca flexuosa.</title>
        <authorList>
            <person name="Mitreva M."/>
        </authorList>
    </citation>
    <scope>NUCLEOTIDE SEQUENCE [LARGE SCALE GENOMIC DNA]</scope>
    <source>
        <strain evidence="1">Red Deer</strain>
    </source>
</reference>
<dbReference type="Proteomes" id="UP000242913">
    <property type="component" value="Unassembled WGS sequence"/>
</dbReference>